<dbReference type="AlphaFoldDB" id="A0A8A3SPZ0"/>
<dbReference type="EMBL" id="MW566731">
    <property type="protein sequence ID" value="QSZ78233.1"/>
    <property type="molecule type" value="Genomic_DNA"/>
</dbReference>
<dbReference type="SUPFAM" id="SSF52313">
    <property type="entry name" value="Ribosomal protein S2"/>
    <property type="match status" value="1"/>
</dbReference>
<name>A0A8A3SPZ0_9STRA</name>
<dbReference type="GeneID" id="69227020"/>
<dbReference type="InterPro" id="IPR023591">
    <property type="entry name" value="Ribosomal_uS2_flav_dom_sf"/>
</dbReference>
<reference evidence="1" key="1">
    <citation type="submission" date="2021-02" db="EMBL/GenBank/DDBJ databases">
        <authorList>
            <person name="Jeong Y."/>
            <person name="Lee J."/>
        </authorList>
    </citation>
    <scope>NUCLEOTIDE SEQUENCE</scope>
    <source>
        <strain evidence="1">MEG005</strain>
    </source>
</reference>
<protein>
    <submittedName>
        <fullName evidence="1">Ribosomal protein S2</fullName>
    </submittedName>
</protein>
<geneLocation type="mitochondrion" evidence="1"/>
<dbReference type="RefSeq" id="YP_010233616.1">
    <property type="nucleotide sequence ID" value="NC_059753.1"/>
</dbReference>
<keyword evidence="1" id="KW-0496">Mitochondrion</keyword>
<organism evidence="1">
    <name type="scientific">Pleurosigma inscriptura</name>
    <dbReference type="NCBI Taxonomy" id="2819025"/>
    <lineage>
        <taxon>Eukaryota</taxon>
        <taxon>Sar</taxon>
        <taxon>Stramenopiles</taxon>
        <taxon>Ochrophyta</taxon>
        <taxon>Bacillariophyta</taxon>
        <taxon>Bacillariophyceae</taxon>
        <taxon>Bacillariophycidae</taxon>
        <taxon>Naviculales</taxon>
        <taxon>Pleurosigmataceae</taxon>
        <taxon>Pleurosigma</taxon>
    </lineage>
</organism>
<dbReference type="GO" id="GO:0005840">
    <property type="term" value="C:ribosome"/>
    <property type="evidence" value="ECO:0007669"/>
    <property type="project" value="UniProtKB-KW"/>
</dbReference>
<sequence>MTELQILKSKIYRKNIDLKFKNNFEPNKIQLYIKKIAHIIYEFHIMNKRILFLNFPKNIEKKLIKNLKSPQHIFISCENFLNGIISNQKINFQQSNKLQKVIKNNSKIKISAKKLIDLIVIYNPLSSLNSDKKLYISQIPTITINENFNNNLNLKQNYKLIGHFKFIEKQVNNNLFFSILKSILKNHSFKKQNTNLYKQNIKKAIKS</sequence>
<keyword evidence="1" id="KW-0689">Ribosomal protein</keyword>
<keyword evidence="1" id="KW-0687">Ribonucleoprotein</keyword>
<accession>A0A8A3SPZ0</accession>
<gene>
    <name evidence="1" type="primary">rps2</name>
    <name evidence="1" type="ORF">Pi_018</name>
</gene>
<evidence type="ECO:0000313" key="1">
    <source>
        <dbReference type="EMBL" id="QSZ78233.1"/>
    </source>
</evidence>
<proteinExistence type="predicted"/>